<sequence>MKPHFIILLSIISVSVFATDDAAHNPIAKKLKKRVVKELSKHEVAGYCDIFIELVHDKQYAKVKKVRGTGDHQVCKVGKRVIKRGERFKYKHPEKFIRVHVSS</sequence>
<dbReference type="Proteomes" id="UP001058602">
    <property type="component" value="Chromosome 1"/>
</dbReference>
<feature type="chain" id="PRO_5045543334" evidence="1">
    <location>
        <begin position="19"/>
        <end position="103"/>
    </location>
</feature>
<evidence type="ECO:0000313" key="2">
    <source>
        <dbReference type="EMBL" id="UUM31796.1"/>
    </source>
</evidence>
<evidence type="ECO:0000256" key="1">
    <source>
        <dbReference type="SAM" id="SignalP"/>
    </source>
</evidence>
<evidence type="ECO:0000313" key="3">
    <source>
        <dbReference type="Proteomes" id="UP001058602"/>
    </source>
</evidence>
<accession>A0ABY5LK64</accession>
<dbReference type="EMBL" id="CP102096">
    <property type="protein sequence ID" value="UUM31796.1"/>
    <property type="molecule type" value="Genomic_DNA"/>
</dbReference>
<organism evidence="2 3">
    <name type="scientific">Vibrio japonicus</name>
    <dbReference type="NCBI Taxonomy" id="1824638"/>
    <lineage>
        <taxon>Bacteria</taxon>
        <taxon>Pseudomonadati</taxon>
        <taxon>Pseudomonadota</taxon>
        <taxon>Gammaproteobacteria</taxon>
        <taxon>Vibrionales</taxon>
        <taxon>Vibrionaceae</taxon>
        <taxon>Vibrio</taxon>
    </lineage>
</organism>
<gene>
    <name evidence="2" type="ORF">NP165_06600</name>
</gene>
<feature type="signal peptide" evidence="1">
    <location>
        <begin position="1"/>
        <end position="18"/>
    </location>
</feature>
<name>A0ABY5LK64_9VIBR</name>
<dbReference type="RefSeq" id="WP_257085522.1">
    <property type="nucleotide sequence ID" value="NZ_CP102096.1"/>
</dbReference>
<protein>
    <submittedName>
        <fullName evidence="2">Uncharacterized protein</fullName>
    </submittedName>
</protein>
<keyword evidence="1" id="KW-0732">Signal</keyword>
<keyword evidence="3" id="KW-1185">Reference proteome</keyword>
<proteinExistence type="predicted"/>
<reference evidence="2" key="1">
    <citation type="submission" date="2022-07" db="EMBL/GenBank/DDBJ databases">
        <title>Complete genome of Vibrio japonicus strain JCM 31412T and phylogenomic assessment of the Nereis clade of the genus Vibrio.</title>
        <authorList>
            <person name="Shlafstein M.D."/>
            <person name="Emsley S.A."/>
            <person name="Ushijima B."/>
            <person name="Videau P."/>
            <person name="Saw J.H."/>
        </authorList>
    </citation>
    <scope>NUCLEOTIDE SEQUENCE</scope>
    <source>
        <strain evidence="2">JCM 31412</strain>
    </source>
</reference>